<evidence type="ECO:0000313" key="5">
    <source>
        <dbReference type="Proteomes" id="UP000001822"/>
    </source>
</evidence>
<dbReference type="SMART" id="SM00606">
    <property type="entry name" value="CBD_IV"/>
    <property type="match status" value="1"/>
</dbReference>
<dbReference type="PROSITE" id="PS50194">
    <property type="entry name" value="FILAMIN_REPEAT"/>
    <property type="match status" value="1"/>
</dbReference>
<dbReference type="SUPFAM" id="SSF49265">
    <property type="entry name" value="Fibronectin type III"/>
    <property type="match status" value="1"/>
</dbReference>
<dbReference type="InterPro" id="IPR032812">
    <property type="entry name" value="SbsA_Ig"/>
</dbReference>
<gene>
    <name evidence="4" type="ordered locus">CHU_1051</name>
</gene>
<organism evidence="4 5">
    <name type="scientific">Cytophaga hutchinsonii (strain ATCC 33406 / DSM 1761 / CIP 103989 / NBRC 15051 / NCIMB 9469 / D465)</name>
    <dbReference type="NCBI Taxonomy" id="269798"/>
    <lineage>
        <taxon>Bacteria</taxon>
        <taxon>Pseudomonadati</taxon>
        <taxon>Bacteroidota</taxon>
        <taxon>Cytophagia</taxon>
        <taxon>Cytophagales</taxon>
        <taxon>Cytophagaceae</taxon>
        <taxon>Cytophaga</taxon>
    </lineage>
</organism>
<dbReference type="Pfam" id="PF03422">
    <property type="entry name" value="CBM_6"/>
    <property type="match status" value="1"/>
</dbReference>
<evidence type="ECO:0000313" key="4">
    <source>
        <dbReference type="EMBL" id="ABG58328.1"/>
    </source>
</evidence>
<reference evidence="4 5" key="1">
    <citation type="journal article" date="2007" name="Appl. Environ. Microbiol.">
        <title>Genome sequence of the cellulolytic gliding bacterium Cytophaga hutchinsonii.</title>
        <authorList>
            <person name="Xie G."/>
            <person name="Bruce D.C."/>
            <person name="Challacombe J.F."/>
            <person name="Chertkov O."/>
            <person name="Detter J.C."/>
            <person name="Gilna P."/>
            <person name="Han C.S."/>
            <person name="Lucas S."/>
            <person name="Misra M."/>
            <person name="Myers G.L."/>
            <person name="Richardson P."/>
            <person name="Tapia R."/>
            <person name="Thayer N."/>
            <person name="Thompson L.S."/>
            <person name="Brettin T.S."/>
            <person name="Henrissat B."/>
            <person name="Wilson D.B."/>
            <person name="McBride M.J."/>
        </authorList>
    </citation>
    <scope>NUCLEOTIDE SEQUENCE [LARGE SCALE GENOMIC DNA]</scope>
    <source>
        <strain evidence="5">ATCC 33406 / DSM 1761 / CIP 103989 / NBRC 15051 / NCIMB 9469 / D465</strain>
    </source>
</reference>
<dbReference type="InterPro" id="IPR022409">
    <property type="entry name" value="PKD/Chitinase_dom"/>
</dbReference>
<dbReference type="CDD" id="cd04080">
    <property type="entry name" value="CBM6_cellulase-like"/>
    <property type="match status" value="1"/>
</dbReference>
<dbReference type="InterPro" id="IPR038637">
    <property type="entry name" value="NPCBM_sf"/>
</dbReference>
<dbReference type="Pfam" id="PF17957">
    <property type="entry name" value="Big_7"/>
    <property type="match status" value="2"/>
</dbReference>
<feature type="signal peptide" evidence="2">
    <location>
        <begin position="1"/>
        <end position="21"/>
    </location>
</feature>
<dbReference type="NCBIfam" id="TIGR04183">
    <property type="entry name" value="Por_Secre_tail"/>
    <property type="match status" value="1"/>
</dbReference>
<dbReference type="SUPFAM" id="SSF50978">
    <property type="entry name" value="WD40 repeat-like"/>
    <property type="match status" value="1"/>
</dbReference>
<feature type="chain" id="PRO_5026839807" evidence="2">
    <location>
        <begin position="22"/>
        <end position="1295"/>
    </location>
</feature>
<protein>
    <submittedName>
        <fullName evidence="4">Endoglucanase-related protein</fullName>
    </submittedName>
</protein>
<dbReference type="Gene3D" id="2.60.120.260">
    <property type="entry name" value="Galactose-binding domain-like"/>
    <property type="match status" value="1"/>
</dbReference>
<dbReference type="InterPro" id="IPR013211">
    <property type="entry name" value="LVIVD"/>
</dbReference>
<dbReference type="InterPro" id="IPR013222">
    <property type="entry name" value="Glyco_hyd_98_carb-bd"/>
</dbReference>
<dbReference type="Gene3D" id="2.60.40.10">
    <property type="entry name" value="Immunoglobulins"/>
    <property type="match status" value="5"/>
</dbReference>
<dbReference type="InterPro" id="IPR006584">
    <property type="entry name" value="Cellulose-bd_IV"/>
</dbReference>
<dbReference type="InterPro" id="IPR005084">
    <property type="entry name" value="CBM6"/>
</dbReference>
<dbReference type="Proteomes" id="UP000001822">
    <property type="component" value="Chromosome"/>
</dbReference>
<accession>A0A6N4SPW7</accession>
<dbReference type="InterPro" id="IPR026444">
    <property type="entry name" value="Secre_tail"/>
</dbReference>
<sequence length="1295" mass="138229">MKKRFLTMLMCVVFAPGFLLAQVGPGLGNLTYPQSDLYKAIWKYTEVNHYGSNIATMHNGYLVTTFTPDSGKPPGGILVWDVSNPRRPIQVARIYDSRTSTFREQHALPQHDKYILMQDGCGFQIWDFSDPRNPKQTKRHCMTGYAHDDYGSTWQMFWQAPYIFIANGSRGFDVVDATDINNPQFVKHITTPRQIGSIYAIGNLLVTSAHDFGKGITIYDISNPRDPRLLNSFSNTENMYASMVNGNKLVISARGNTNNMVFGTYDISDPLNIRKLGTLNIGNSGEQLYNSMQDQFIFQGCQSEVVKINASNPNQLTIEGRGSLGINGDSDHGQVSPFGNLIFVGNDHGSGSGFWVHQVQPDKKGPDVNMISPRSNEVSRALTSRIGITLTDHIQIESVNKNTFIVRPVGGAAISGKYSHQFAIVNFSPDQPLLPNTTYEVIIPAGGIKDYAGNTSTQTFTSYFSTGPTGNFPPGTAGTPWVFEDDKQVTLNWDRISNSTGSVIKRSTSPTGPFQTIGTTTQLSYIDRNLTNETTYYYQIVGENSFGQGVASVAVRAKPAFYITSLNYTSQTNGWGPAEIDQSNGEAAANDGNVITLNGVEYSRGLGVHAQSTIKYNLEGKYDRFLSDVGVDDEVGNIGSVVFTVSLDGVQIYTSGLMNGTTATKAINVSVAGGRELTLTVTQDADNGGDHASWGGARLIPVVNQAPSVVISGPATNSTFTTLETITLTATATDTDGTISNVEFYNGTTKLGEDATTPYSYSWTNVAVGTYTITAIATDNSGNKKTSAPVTIKVNVPQGPYNGTAHIIPGTIEFESYDVGGNGVAYLDNSPGSLVTPVVNFRTNEDVDIETCTDAGGGYNIGFTTAGEWLEYTVNVQATGIYAMDLRVACLGDGRTISVSMDGTNIASNVAIPNTTGWQTWQTIRLNNISLTVGQKIMRMTVGATDFVNLNYVTFTLVPPPVATITATGATAFCAGGSVVLNAGTGTGYTYQWKRDGNNIANATTSAYTATQSGSYTVTISANSQTVTSTAVAVTVNALPVATISSSGPTTFVQGGSVTLQANTGAGLSYKWFNGTSQIATGSTYVASATGSYTVEVTNASNCKATSSSISVTANQNQPSVITINSPVANSTVSGPIRIEATVSDPDGAIAKVEYLAGTTLLGTSTSSPYNFIWQTPISGNHEITVRVTDSNGGITTSSPVTMISGTITGIHSSTEIQITVYPNPSYKEITLETEMDLTNAKITVINVLGQEIQLPSTVNVNGANIDVSSLTEGTYLLIVRHENNVIKSKISIVK</sequence>
<keyword evidence="1 2" id="KW-0732">Signal</keyword>
<evidence type="ECO:0000256" key="1">
    <source>
        <dbReference type="ARBA" id="ARBA00022729"/>
    </source>
</evidence>
<dbReference type="InterPro" id="IPR008979">
    <property type="entry name" value="Galactose-bd-like_sf"/>
</dbReference>
<dbReference type="SMART" id="SM00089">
    <property type="entry name" value="PKD"/>
    <property type="match status" value="3"/>
</dbReference>
<dbReference type="Pfam" id="PF08309">
    <property type="entry name" value="LVIVD"/>
    <property type="match status" value="1"/>
</dbReference>
<dbReference type="SMART" id="SM00776">
    <property type="entry name" value="NPCBM"/>
    <property type="match status" value="1"/>
</dbReference>
<feature type="domain" description="CBM6" evidence="3">
    <location>
        <begin position="810"/>
        <end position="956"/>
    </location>
</feature>
<evidence type="ECO:0000259" key="3">
    <source>
        <dbReference type="PROSITE" id="PS51175"/>
    </source>
</evidence>
<keyword evidence="5" id="KW-1185">Reference proteome</keyword>
<dbReference type="GO" id="GO:0030246">
    <property type="term" value="F:carbohydrate binding"/>
    <property type="evidence" value="ECO:0007669"/>
    <property type="project" value="InterPro"/>
</dbReference>
<dbReference type="InterPro" id="IPR036322">
    <property type="entry name" value="WD40_repeat_dom_sf"/>
</dbReference>
<dbReference type="InterPro" id="IPR017868">
    <property type="entry name" value="Filamin/ABP280_repeat-like"/>
</dbReference>
<dbReference type="OrthoDB" id="1521841at2"/>
<name>A0A6N4SPW7_CYTH3</name>
<proteinExistence type="predicted"/>
<dbReference type="InterPro" id="IPR035986">
    <property type="entry name" value="PKD_dom_sf"/>
</dbReference>
<dbReference type="PROSITE" id="PS51175">
    <property type="entry name" value="CBM6"/>
    <property type="match status" value="1"/>
</dbReference>
<dbReference type="SUPFAM" id="SSF49785">
    <property type="entry name" value="Galactose-binding domain-like"/>
    <property type="match status" value="2"/>
</dbReference>
<dbReference type="Pfam" id="PF08305">
    <property type="entry name" value="NPCBM"/>
    <property type="match status" value="1"/>
</dbReference>
<dbReference type="Pfam" id="PF18962">
    <property type="entry name" value="Por_Secre_tail"/>
    <property type="match status" value="1"/>
</dbReference>
<dbReference type="EMBL" id="CP000383">
    <property type="protein sequence ID" value="ABG58328.1"/>
    <property type="molecule type" value="Genomic_DNA"/>
</dbReference>
<dbReference type="InterPro" id="IPR036116">
    <property type="entry name" value="FN3_sf"/>
</dbReference>
<evidence type="ECO:0000256" key="2">
    <source>
        <dbReference type="SAM" id="SignalP"/>
    </source>
</evidence>
<dbReference type="InterPro" id="IPR013783">
    <property type="entry name" value="Ig-like_fold"/>
</dbReference>
<dbReference type="SUPFAM" id="SSF49299">
    <property type="entry name" value="PKD domain"/>
    <property type="match status" value="1"/>
</dbReference>
<dbReference type="Gene3D" id="2.60.120.1060">
    <property type="entry name" value="NPCBM/NEW2 domain"/>
    <property type="match status" value="1"/>
</dbReference>
<dbReference type="KEGG" id="chu:CHU_1051"/>
<dbReference type="Pfam" id="PF13205">
    <property type="entry name" value="Big_5"/>
    <property type="match status" value="1"/>
</dbReference>
<dbReference type="RefSeq" id="WP_011584443.1">
    <property type="nucleotide sequence ID" value="NC_008255.1"/>
</dbReference>